<name>A0A089WVV6_9PSED</name>
<accession>A0A089WVV6</accession>
<evidence type="ECO:0000313" key="1">
    <source>
        <dbReference type="EMBL" id="AIR91389.1"/>
    </source>
</evidence>
<reference evidence="1 2" key="1">
    <citation type="submission" date="2014-09" db="EMBL/GenBank/DDBJ databases">
        <authorList>
            <person name="Chan K.-G."/>
        </authorList>
    </citation>
    <scope>NUCLEOTIDE SEQUENCE [LARGE SCALE GENOMIC DNA]</scope>
    <source>
        <strain evidence="1 2">ND07</strain>
    </source>
</reference>
<gene>
    <name evidence="1" type="ORF">LK03_19885</name>
</gene>
<dbReference type="OrthoDB" id="6903873at2"/>
<dbReference type="EMBL" id="CP009455">
    <property type="protein sequence ID" value="AIR91389.1"/>
    <property type="molecule type" value="Genomic_DNA"/>
</dbReference>
<sequence>MASYQFNPAKSFTAKLYWQEVPMPSEQWDFSRLHRIGGTLNGDAPWSSEGWLHAGPDDYTDHKAAGYVISRRKFATQFWFGCYETDGEYDFEIRAAGVDDDHPHWSYANRRLDISRNGYLGLYKAAEPVGHPAAQNATMLWRFDSLPVDQLVANSLYAQLQLYSLHGLRINRHYEDGFAYLNEQQGESGWVALKLIRMGVAHP</sequence>
<dbReference type="RefSeq" id="WP_038414175.1">
    <property type="nucleotide sequence ID" value="NZ_CP009455.1"/>
</dbReference>
<evidence type="ECO:0000313" key="2">
    <source>
        <dbReference type="Proteomes" id="UP000029493"/>
    </source>
</evidence>
<dbReference type="Proteomes" id="UP000029493">
    <property type="component" value="Chromosome"/>
</dbReference>
<dbReference type="KEGG" id="psw:LK03_19885"/>
<dbReference type="AlphaFoldDB" id="A0A089WVV6"/>
<protein>
    <submittedName>
        <fullName evidence="1">Uncharacterized protein</fullName>
    </submittedName>
</protein>
<organism evidence="1 2">
    <name type="scientific">Pseudomonas cremoricolorata</name>
    <dbReference type="NCBI Taxonomy" id="157783"/>
    <lineage>
        <taxon>Bacteria</taxon>
        <taxon>Pseudomonadati</taxon>
        <taxon>Pseudomonadota</taxon>
        <taxon>Gammaproteobacteria</taxon>
        <taxon>Pseudomonadales</taxon>
        <taxon>Pseudomonadaceae</taxon>
        <taxon>Pseudomonas</taxon>
    </lineage>
</organism>
<keyword evidence="2" id="KW-1185">Reference proteome</keyword>
<proteinExistence type="predicted"/>